<dbReference type="InterPro" id="IPR015500">
    <property type="entry name" value="Peptidase_S8_subtilisin-rel"/>
</dbReference>
<evidence type="ECO:0000256" key="9">
    <source>
        <dbReference type="ARBA" id="ARBA00022825"/>
    </source>
</evidence>
<dbReference type="PROSITE" id="PS00330">
    <property type="entry name" value="HEMOLYSIN_CALCIUM"/>
    <property type="match status" value="2"/>
</dbReference>
<comment type="caution">
    <text evidence="13">The sequence shown here is derived from an EMBL/GenBank/DDBJ whole genome shotgun (WGS) entry which is preliminary data.</text>
</comment>
<dbReference type="CDD" id="cd04059">
    <property type="entry name" value="Peptidases_S8_Protein_convertases_Kexins_Furin-like"/>
    <property type="match status" value="1"/>
</dbReference>
<dbReference type="InterPro" id="IPR008979">
    <property type="entry name" value="Galactose-bd-like_sf"/>
</dbReference>
<dbReference type="PANTHER" id="PTHR42884">
    <property type="entry name" value="PROPROTEIN CONVERTASE SUBTILISIN/KEXIN-RELATED"/>
    <property type="match status" value="1"/>
</dbReference>
<dbReference type="Gene3D" id="2.60.120.260">
    <property type="entry name" value="Galactose-binding domain-like"/>
    <property type="match status" value="1"/>
</dbReference>
<dbReference type="InterPro" id="IPR034182">
    <property type="entry name" value="Kexin/furin"/>
</dbReference>
<dbReference type="Pfam" id="PF08548">
    <property type="entry name" value="Peptidase_M10_C"/>
    <property type="match status" value="1"/>
</dbReference>
<keyword evidence="7" id="KW-0677">Repeat</keyword>
<evidence type="ECO:0000256" key="11">
    <source>
        <dbReference type="PROSITE-ProRule" id="PRU01240"/>
    </source>
</evidence>
<dbReference type="SUPFAM" id="SSF49785">
    <property type="entry name" value="Galactose-binding domain-like"/>
    <property type="match status" value="1"/>
</dbReference>
<dbReference type="InterPro" id="IPR002884">
    <property type="entry name" value="P_dom"/>
</dbReference>
<keyword evidence="8 11" id="KW-0378">Hydrolase</keyword>
<evidence type="ECO:0000256" key="10">
    <source>
        <dbReference type="ARBA" id="ARBA00022837"/>
    </source>
</evidence>
<feature type="active site" description="Charge relay system" evidence="11">
    <location>
        <position position="397"/>
    </location>
</feature>
<dbReference type="RefSeq" id="WP_186950794.1">
    <property type="nucleotide sequence ID" value="NZ_JACOGF010000022.1"/>
</dbReference>
<accession>A0ABR6ZYJ6</accession>
<keyword evidence="5 11" id="KW-0645">Protease</keyword>
<dbReference type="Pfam" id="PF01483">
    <property type="entry name" value="P_proprotein"/>
    <property type="match status" value="1"/>
</dbReference>
<evidence type="ECO:0000256" key="8">
    <source>
        <dbReference type="ARBA" id="ARBA00022801"/>
    </source>
</evidence>
<evidence type="ECO:0000256" key="1">
    <source>
        <dbReference type="ARBA" id="ARBA00001913"/>
    </source>
</evidence>
<evidence type="ECO:0000313" key="13">
    <source>
        <dbReference type="EMBL" id="MBC3920958.1"/>
    </source>
</evidence>
<proteinExistence type="inferred from homology"/>
<dbReference type="SUPFAM" id="SSF52743">
    <property type="entry name" value="Subtilisin-like"/>
    <property type="match status" value="1"/>
</dbReference>
<dbReference type="InterPro" id="IPR022398">
    <property type="entry name" value="Peptidase_S8_His-AS"/>
</dbReference>
<feature type="active site" description="Charge relay system" evidence="11">
    <location>
        <position position="435"/>
    </location>
</feature>
<dbReference type="PRINTS" id="PR00723">
    <property type="entry name" value="SUBTILISIN"/>
</dbReference>
<dbReference type="PROSITE" id="PS00138">
    <property type="entry name" value="SUBTILASE_SER"/>
    <property type="match status" value="1"/>
</dbReference>
<comment type="cofactor">
    <cofactor evidence="1">
        <name>Ca(2+)</name>
        <dbReference type="ChEBI" id="CHEBI:29108"/>
    </cofactor>
</comment>
<dbReference type="PROSITE" id="PS00137">
    <property type="entry name" value="SUBTILASE_HIS"/>
    <property type="match status" value="1"/>
</dbReference>
<dbReference type="SUPFAM" id="SSF51120">
    <property type="entry name" value="beta-Roll"/>
    <property type="match status" value="1"/>
</dbReference>
<keyword evidence="6" id="KW-0732">Signal</keyword>
<dbReference type="InterPro" id="IPR000209">
    <property type="entry name" value="Peptidase_S8/S53_dom"/>
</dbReference>
<dbReference type="Pfam" id="PF00353">
    <property type="entry name" value="HemolysinCabind"/>
    <property type="match status" value="1"/>
</dbReference>
<dbReference type="Gene3D" id="2.150.10.10">
    <property type="entry name" value="Serralysin-like metalloprotease, C-terminal"/>
    <property type="match status" value="1"/>
</dbReference>
<dbReference type="InterPro" id="IPR025282">
    <property type="entry name" value="DUF4214"/>
</dbReference>
<dbReference type="InterPro" id="IPR007280">
    <property type="entry name" value="Peptidase_C_arc/bac"/>
</dbReference>
<evidence type="ECO:0000256" key="3">
    <source>
        <dbReference type="ARBA" id="ARBA00005325"/>
    </source>
</evidence>
<dbReference type="Gene3D" id="3.40.50.200">
    <property type="entry name" value="Peptidase S8/S53 domain"/>
    <property type="match status" value="1"/>
</dbReference>
<dbReference type="Gene3D" id="2.60.40.2030">
    <property type="match status" value="1"/>
</dbReference>
<evidence type="ECO:0000259" key="12">
    <source>
        <dbReference type="PROSITE" id="PS51829"/>
    </source>
</evidence>
<dbReference type="InterPro" id="IPR023828">
    <property type="entry name" value="Peptidase_S8_Ser-AS"/>
</dbReference>
<dbReference type="InterPro" id="IPR038081">
    <property type="entry name" value="CalX-like_sf"/>
</dbReference>
<dbReference type="Pfam" id="PF04151">
    <property type="entry name" value="PPC"/>
    <property type="match status" value="1"/>
</dbReference>
<protein>
    <submittedName>
        <fullName evidence="13">S8 family serine peptidase</fullName>
    </submittedName>
</protein>
<keyword evidence="4" id="KW-0964">Secreted</keyword>
<keyword evidence="14" id="KW-1185">Reference proteome</keyword>
<reference evidence="13 14" key="1">
    <citation type="submission" date="2020-08" db="EMBL/GenBank/DDBJ databases">
        <title>Novel species isolated from subtropical streams in China.</title>
        <authorList>
            <person name="Lu H."/>
        </authorList>
    </citation>
    <scope>NUCLEOTIDE SEQUENCE [LARGE SCALE GENOMIC DNA]</scope>
    <source>
        <strain evidence="13 14">CY18W</strain>
    </source>
</reference>
<dbReference type="InterPro" id="IPR001343">
    <property type="entry name" value="Hemolysn_Ca-bd"/>
</dbReference>
<dbReference type="Pfam" id="PF13946">
    <property type="entry name" value="DUF4214"/>
    <property type="match status" value="1"/>
</dbReference>
<name>A0ABR6ZYJ6_9BURK</name>
<dbReference type="InterPro" id="IPR036852">
    <property type="entry name" value="Peptidase_S8/S53_dom_sf"/>
</dbReference>
<dbReference type="Proteomes" id="UP000650424">
    <property type="component" value="Unassembled WGS sequence"/>
</dbReference>
<evidence type="ECO:0000256" key="7">
    <source>
        <dbReference type="ARBA" id="ARBA00022737"/>
    </source>
</evidence>
<evidence type="ECO:0000256" key="4">
    <source>
        <dbReference type="ARBA" id="ARBA00022525"/>
    </source>
</evidence>
<keyword evidence="10" id="KW-0106">Calcium</keyword>
<sequence>MPWYEQSKDIPGGTDTFGFLEASGIVYGKIDTTIDTDWYRMDMQAGVRYTITLNSFSSGANLNLVLRDSTGKILYTALANSGSSNSISYTPTTGGTYFWDVEGTGTAGFYSMSAASNLADDYAARVNTSSVLTLGQTKFGTLEGWSDADWHKMNLVAGHTYTISNTGGTLSNALLEIYGSEDGVTLTYSTTGSLTFTPTVSGAYYVDISSNSLRGTGTYQLQVSELQTAQMPSIQVGNQYINRNSSGNSEMVFTLTLSYAVPNAVTVTAKTLGETAQPGVDYTLFNQTVTFQPNSTTATVKIPILGSSSLVPALAFELNLSNAVGATIKANYYDPTGTLQTTRQADAWGVIFGSDYGPSGFLPTDPYFQYQWYLFTTRTELTWTHATGKGIKIAIFDQGIDASNSDLTRNDNTALGVNAYSLTYGGSPVLSTDNHGTLVAGIIGAARDNKGIVGVAYDAQLIPIYTSSAYGQKYLTETVNAFTYAKSFDILNNSWGYGNLLAQSTNWAFLDNANDPSFAPAFKALKDLATVGRNGLGTIVVQSAGNSYSVGDDTNLHNFQNSRYIITVGSTDYFGNDSNFSTTGASILVSAPGGAGYRDFNSIITTDRSGAAGENLNDLAFSDGTSFSAPIVSGIVALMLEVNPNLGYRDVQQILAYTARQTGDPSAWISNGAKDWNGGGLRFESVTQSSGFGQVDALGAVRLAETWNTPAQTVANTKEVIASQTVNQAIPDNNRTGVNSTINVSSNLTVERVDVTVNITHSYIGDLEIVLYSPTGTASYLMYRPSKGSLSAYGSSQDNVHFTFDTVLDMGEAASGTWTLNVRDLAAQSVGTFDSWTIDLIGHTTSNNHTFVYTNAFPDLVKADPTRGVLSDPTGGIDTINASALSLDNRIDLSGTTASNLNGGALTIAKGTTIQNAYGGGGDDILIANAKGSLLYGMDGNDTLLGGIGNDTLAGGFGNDNIDGGAGFDTALYGNARSNYTITKNGNGFTVKDASGMNGTDGLINIERLNFSDTSVALDINGIAGQAYRIYQAAFARKPDLAGLGYWIADMDKGSSLTSVAAGFFQSKEFQSLYGVNPGTDKLITLLYANVLHRVPDQAGLDYWRAELSSGHITSAGVLASFSESQENQLQVIGAIQNGIDFLTYHA</sequence>
<evidence type="ECO:0000256" key="6">
    <source>
        <dbReference type="ARBA" id="ARBA00022729"/>
    </source>
</evidence>
<dbReference type="PROSITE" id="PS51892">
    <property type="entry name" value="SUBTILASE"/>
    <property type="match status" value="1"/>
</dbReference>
<dbReference type="PRINTS" id="PR00313">
    <property type="entry name" value="CABNDNGRPT"/>
</dbReference>
<dbReference type="Pfam" id="PF00082">
    <property type="entry name" value="Peptidase_S8"/>
    <property type="match status" value="1"/>
</dbReference>
<keyword evidence="9 11" id="KW-0720">Serine protease</keyword>
<organism evidence="13 14">
    <name type="scientific">Undibacterium hunanense</name>
    <dbReference type="NCBI Taxonomy" id="2762292"/>
    <lineage>
        <taxon>Bacteria</taxon>
        <taxon>Pseudomonadati</taxon>
        <taxon>Pseudomonadota</taxon>
        <taxon>Betaproteobacteria</taxon>
        <taxon>Burkholderiales</taxon>
        <taxon>Oxalobacteraceae</taxon>
        <taxon>Undibacterium</taxon>
    </lineage>
</organism>
<dbReference type="InterPro" id="IPR018511">
    <property type="entry name" value="Hemolysin-typ_Ca-bd_CS"/>
</dbReference>
<dbReference type="Gene3D" id="2.60.120.380">
    <property type="match status" value="2"/>
</dbReference>
<dbReference type="PANTHER" id="PTHR42884:SF14">
    <property type="entry name" value="NEUROENDOCRINE CONVERTASE 1"/>
    <property type="match status" value="1"/>
</dbReference>
<dbReference type="EMBL" id="JACOGF010000022">
    <property type="protein sequence ID" value="MBC3920958.1"/>
    <property type="molecule type" value="Genomic_DNA"/>
</dbReference>
<evidence type="ECO:0000313" key="14">
    <source>
        <dbReference type="Proteomes" id="UP000650424"/>
    </source>
</evidence>
<feature type="active site" description="Charge relay system" evidence="11">
    <location>
        <position position="626"/>
    </location>
</feature>
<dbReference type="SUPFAM" id="SSF141072">
    <property type="entry name" value="CalX-like"/>
    <property type="match status" value="1"/>
</dbReference>
<feature type="domain" description="P/Homo B" evidence="12">
    <location>
        <begin position="709"/>
        <end position="846"/>
    </location>
</feature>
<gene>
    <name evidence="13" type="ORF">H8L32_26075</name>
</gene>
<comment type="subcellular location">
    <subcellularLocation>
        <location evidence="2">Secreted</location>
    </subcellularLocation>
</comment>
<evidence type="ECO:0000256" key="2">
    <source>
        <dbReference type="ARBA" id="ARBA00004613"/>
    </source>
</evidence>
<evidence type="ECO:0000256" key="5">
    <source>
        <dbReference type="ARBA" id="ARBA00022670"/>
    </source>
</evidence>
<comment type="similarity">
    <text evidence="3">Belongs to the peptidase S8 family. Furin subfamily.</text>
</comment>
<dbReference type="InterPro" id="IPR013858">
    <property type="entry name" value="Peptidase_M10B_C"/>
</dbReference>
<dbReference type="PROSITE" id="PS51829">
    <property type="entry name" value="P_HOMO_B"/>
    <property type="match status" value="1"/>
</dbReference>
<dbReference type="InterPro" id="IPR011049">
    <property type="entry name" value="Serralysin-like_metalloprot_C"/>
</dbReference>